<dbReference type="InterPro" id="IPR003425">
    <property type="entry name" value="CCB3/YggT"/>
</dbReference>
<organism evidence="3 4">
    <name type="scientific">Trichococcus palustris</name>
    <dbReference type="NCBI Taxonomy" id="140314"/>
    <lineage>
        <taxon>Bacteria</taxon>
        <taxon>Bacillati</taxon>
        <taxon>Bacillota</taxon>
        <taxon>Bacilli</taxon>
        <taxon>Lactobacillales</taxon>
        <taxon>Carnobacteriaceae</taxon>
        <taxon>Trichococcus</taxon>
    </lineage>
</organism>
<reference evidence="3 4" key="1">
    <citation type="submission" date="2016-02" db="EMBL/GenBank/DDBJ databases">
        <authorList>
            <person name="Wen L."/>
            <person name="He K."/>
            <person name="Yang H."/>
        </authorList>
    </citation>
    <scope>NUCLEOTIDE SEQUENCE [LARGE SCALE GENOMIC DNA]</scope>
    <source>
        <strain evidence="3">Trichococcus palustris</strain>
    </source>
</reference>
<dbReference type="EMBL" id="FJNE01000005">
    <property type="protein sequence ID" value="CZQ94789.1"/>
    <property type="molecule type" value="Genomic_DNA"/>
</dbReference>
<dbReference type="AlphaFoldDB" id="A0A143YNS5"/>
<keyword evidence="2" id="KW-1133">Transmembrane helix</keyword>
<accession>A0A143YNS5</accession>
<evidence type="ECO:0000313" key="3">
    <source>
        <dbReference type="EMBL" id="CZQ94789.1"/>
    </source>
</evidence>
<dbReference type="STRING" id="140314.SAMN04488076_10937"/>
<dbReference type="RefSeq" id="WP_087033370.1">
    <property type="nucleotide sequence ID" value="NZ_FJNE01000005.1"/>
</dbReference>
<evidence type="ECO:0000313" key="4">
    <source>
        <dbReference type="Proteomes" id="UP000242754"/>
    </source>
</evidence>
<dbReference type="PANTHER" id="PTHR33219:SF14">
    <property type="entry name" value="PROTEIN COFACTOR ASSEMBLY OF COMPLEX C SUBUNIT B CCB3, CHLOROPLASTIC-RELATED"/>
    <property type="match status" value="1"/>
</dbReference>
<gene>
    <name evidence="3" type="ORF">Tpal_1797</name>
</gene>
<dbReference type="Pfam" id="PF02325">
    <property type="entry name" value="CCB3_YggT"/>
    <property type="match status" value="1"/>
</dbReference>
<comment type="similarity">
    <text evidence="1">Belongs to the YggT family.</text>
</comment>
<sequence>MTQLLILLLQLIQWAVSAYTTILLIYALLSWLPGASNSKFGYWIARLSEPYLDIFRRLIPPLGMVSFSVLAGILFLRLVEYGAQVIIIFLIRLLS</sequence>
<dbReference type="OrthoDB" id="47652at2"/>
<protein>
    <recommendedName>
        <fullName evidence="5">YggT family protein</fullName>
    </recommendedName>
</protein>
<keyword evidence="4" id="KW-1185">Reference proteome</keyword>
<dbReference type="GO" id="GO:0016020">
    <property type="term" value="C:membrane"/>
    <property type="evidence" value="ECO:0007669"/>
    <property type="project" value="InterPro"/>
</dbReference>
<dbReference type="Proteomes" id="UP000242754">
    <property type="component" value="Unassembled WGS sequence"/>
</dbReference>
<name>A0A143YNS5_9LACT</name>
<evidence type="ECO:0000256" key="2">
    <source>
        <dbReference type="SAM" id="Phobius"/>
    </source>
</evidence>
<evidence type="ECO:0000256" key="1">
    <source>
        <dbReference type="ARBA" id="ARBA00010894"/>
    </source>
</evidence>
<keyword evidence="2" id="KW-0812">Transmembrane</keyword>
<evidence type="ECO:0008006" key="5">
    <source>
        <dbReference type="Google" id="ProtNLM"/>
    </source>
</evidence>
<keyword evidence="2" id="KW-0472">Membrane</keyword>
<dbReference type="PANTHER" id="PTHR33219">
    <property type="entry name" value="YLMG HOMOLOG PROTEIN 2, CHLOROPLASTIC"/>
    <property type="match status" value="1"/>
</dbReference>
<proteinExistence type="inferred from homology"/>
<feature type="transmembrane region" description="Helical" evidence="2">
    <location>
        <begin position="65"/>
        <end position="91"/>
    </location>
</feature>